<evidence type="ECO:0000256" key="5">
    <source>
        <dbReference type="SAM" id="Phobius"/>
    </source>
</evidence>
<keyword evidence="2 3" id="KW-0802">TPR repeat</keyword>
<feature type="transmembrane region" description="Helical" evidence="5">
    <location>
        <begin position="61"/>
        <end position="85"/>
    </location>
</feature>
<evidence type="ECO:0000256" key="4">
    <source>
        <dbReference type="SAM" id="MobiDB-lite"/>
    </source>
</evidence>
<proteinExistence type="predicted"/>
<name>A0A938BSB5_UNCW3</name>
<dbReference type="Pfam" id="PF13432">
    <property type="entry name" value="TPR_16"/>
    <property type="match status" value="1"/>
</dbReference>
<sequence>MPGESGPTNRPSRNWDKAAAFAAVAALSPIVLLVLERGILARARALLSDTNAAAIRPPVSWFVVHVDVVAWAWVIFFVVLAFVFLRDTGSEEEALAVSEAFDDYPETEPRPEVATAGPRIAAPRAAAEPSAGSRDSVPVVPNMPQALAWLKKGNELYALGHVEQAIANFDSAIRLNPRLAGAWAGKGLASNALGQYQEAIRCYDESLRLDPRDPAVWHDKGNTLCAIGRLEGALNCFNETLVLDPRDARAWNNKGICLASLGRPEEALPCCSKATELDPSFAVAWHARAVIEERLGLLPQAIATYKRFVTLAPEGEAVVERVRRHVSALEAAPKTEA</sequence>
<dbReference type="SUPFAM" id="SSF48452">
    <property type="entry name" value="TPR-like"/>
    <property type="match status" value="1"/>
</dbReference>
<dbReference type="Proteomes" id="UP000779900">
    <property type="component" value="Unassembled WGS sequence"/>
</dbReference>
<gene>
    <name evidence="6" type="ORF">FJY68_01350</name>
</gene>
<dbReference type="AlphaFoldDB" id="A0A938BSB5"/>
<feature type="repeat" description="TPR" evidence="3">
    <location>
        <begin position="248"/>
        <end position="281"/>
    </location>
</feature>
<dbReference type="InterPro" id="IPR011990">
    <property type="entry name" value="TPR-like_helical_dom_sf"/>
</dbReference>
<feature type="transmembrane region" description="Helical" evidence="5">
    <location>
        <begin position="20"/>
        <end position="40"/>
    </location>
</feature>
<organism evidence="6 7">
    <name type="scientific">candidate division WOR-3 bacterium</name>
    <dbReference type="NCBI Taxonomy" id="2052148"/>
    <lineage>
        <taxon>Bacteria</taxon>
        <taxon>Bacteria division WOR-3</taxon>
    </lineage>
</organism>
<evidence type="ECO:0000313" key="6">
    <source>
        <dbReference type="EMBL" id="MBM3330479.1"/>
    </source>
</evidence>
<feature type="region of interest" description="Disordered" evidence="4">
    <location>
        <begin position="100"/>
        <end position="119"/>
    </location>
</feature>
<comment type="caution">
    <text evidence="6">The sequence shown here is derived from an EMBL/GenBank/DDBJ whole genome shotgun (WGS) entry which is preliminary data.</text>
</comment>
<keyword evidence="1" id="KW-0677">Repeat</keyword>
<protein>
    <submittedName>
        <fullName evidence="6">Tetratricopeptide repeat protein</fullName>
    </submittedName>
</protein>
<dbReference type="Gene3D" id="1.25.40.10">
    <property type="entry name" value="Tetratricopeptide repeat domain"/>
    <property type="match status" value="1"/>
</dbReference>
<dbReference type="InterPro" id="IPR050498">
    <property type="entry name" value="Ycf3"/>
</dbReference>
<feature type="repeat" description="TPR" evidence="3">
    <location>
        <begin position="180"/>
        <end position="213"/>
    </location>
</feature>
<evidence type="ECO:0000256" key="3">
    <source>
        <dbReference type="PROSITE-ProRule" id="PRU00339"/>
    </source>
</evidence>
<dbReference type="PROSITE" id="PS50005">
    <property type="entry name" value="TPR"/>
    <property type="match status" value="4"/>
</dbReference>
<keyword evidence="5" id="KW-0472">Membrane</keyword>
<dbReference type="Pfam" id="PF00515">
    <property type="entry name" value="TPR_1"/>
    <property type="match status" value="1"/>
</dbReference>
<dbReference type="InterPro" id="IPR019734">
    <property type="entry name" value="TPR_rpt"/>
</dbReference>
<keyword evidence="5" id="KW-1133">Transmembrane helix</keyword>
<accession>A0A938BSB5</accession>
<keyword evidence="5" id="KW-0812">Transmembrane</keyword>
<dbReference type="EMBL" id="VGIR01000004">
    <property type="protein sequence ID" value="MBM3330479.1"/>
    <property type="molecule type" value="Genomic_DNA"/>
</dbReference>
<dbReference type="PANTHER" id="PTHR44858">
    <property type="entry name" value="TETRATRICOPEPTIDE REPEAT PROTEIN 6"/>
    <property type="match status" value="1"/>
</dbReference>
<reference evidence="6" key="1">
    <citation type="submission" date="2019-03" db="EMBL/GenBank/DDBJ databases">
        <title>Lake Tanganyika Metagenome-Assembled Genomes (MAGs).</title>
        <authorList>
            <person name="Tran P."/>
        </authorList>
    </citation>
    <scope>NUCLEOTIDE SEQUENCE</scope>
    <source>
        <strain evidence="6">K_DeepCast_150m_m2_040</strain>
    </source>
</reference>
<evidence type="ECO:0000256" key="2">
    <source>
        <dbReference type="ARBA" id="ARBA00022803"/>
    </source>
</evidence>
<feature type="repeat" description="TPR" evidence="3">
    <location>
        <begin position="146"/>
        <end position="179"/>
    </location>
</feature>
<evidence type="ECO:0000256" key="1">
    <source>
        <dbReference type="ARBA" id="ARBA00022737"/>
    </source>
</evidence>
<feature type="repeat" description="TPR" evidence="3">
    <location>
        <begin position="214"/>
        <end position="247"/>
    </location>
</feature>
<dbReference type="SMART" id="SM00028">
    <property type="entry name" value="TPR"/>
    <property type="match status" value="5"/>
</dbReference>
<evidence type="ECO:0000313" key="7">
    <source>
        <dbReference type="Proteomes" id="UP000779900"/>
    </source>
</evidence>
<dbReference type="PANTHER" id="PTHR44858:SF1">
    <property type="entry name" value="UDP-N-ACETYLGLUCOSAMINE--PEPTIDE N-ACETYLGLUCOSAMINYLTRANSFERASE SPINDLY-RELATED"/>
    <property type="match status" value="1"/>
</dbReference>